<dbReference type="EMBL" id="CP011546">
    <property type="protein sequence ID" value="AKK10045.1"/>
    <property type="molecule type" value="Genomic_DNA"/>
</dbReference>
<keyword evidence="2" id="KW-1185">Reference proteome</keyword>
<dbReference type="RefSeq" id="WP_330217685.1">
    <property type="nucleotide sequence ID" value="NZ_CP011546.1"/>
</dbReference>
<evidence type="ECO:0000313" key="2">
    <source>
        <dbReference type="Proteomes" id="UP000035548"/>
    </source>
</evidence>
<gene>
    <name evidence="1" type="ORF">CUTER_00065</name>
</gene>
<protein>
    <submittedName>
        <fullName evidence="1">Uncharacterized protein</fullName>
    </submittedName>
</protein>
<reference evidence="1 2" key="1">
    <citation type="journal article" date="2015" name="Genome Announc.">
        <title>Virulence Factor Genes Detected in the Complete Genome Sequence of Corynebacterium uterequi DSM 45634, Isolated from the Uterus of a Maiden Mare.</title>
        <authorList>
            <person name="Ruckert C."/>
            <person name="Kriete M."/>
            <person name="Jaenicke S."/>
            <person name="Winkler A."/>
            <person name="Tauch A."/>
        </authorList>
    </citation>
    <scope>NUCLEOTIDE SEQUENCE [LARGE SCALE GENOMIC DNA]</scope>
    <source>
        <strain evidence="1 2">DSM 45634</strain>
    </source>
</reference>
<proteinExistence type="predicted"/>
<organism evidence="1 2">
    <name type="scientific">Corynebacterium uterequi</name>
    <dbReference type="NCBI Taxonomy" id="1072256"/>
    <lineage>
        <taxon>Bacteria</taxon>
        <taxon>Bacillati</taxon>
        <taxon>Actinomycetota</taxon>
        <taxon>Actinomycetes</taxon>
        <taxon>Mycobacteriales</taxon>
        <taxon>Corynebacteriaceae</taxon>
        <taxon>Corynebacterium</taxon>
    </lineage>
</organism>
<dbReference type="Proteomes" id="UP000035548">
    <property type="component" value="Chromosome"/>
</dbReference>
<name>A0A0G3HBG9_9CORY</name>
<sequence>MRENLNIAVAMAGIPQAIKPVLASNEGTNPVTFLRRANRIDLGHISETKVYDALRKPVEDAGITWDLNALGEAVHAWLQPGKRVIKPDGG</sequence>
<accession>A0A0G3HBG9</accession>
<reference evidence="2" key="2">
    <citation type="submission" date="2015-05" db="EMBL/GenBank/DDBJ databases">
        <title>Complete genome sequence of Corynebacterium uterequi DSM 45634, isolated from the uterus of a maiden mare.</title>
        <authorList>
            <person name="Ruckert C."/>
            <person name="Albersmeier A."/>
            <person name="Winkler A."/>
            <person name="Tauch A."/>
        </authorList>
    </citation>
    <scope>NUCLEOTIDE SEQUENCE [LARGE SCALE GENOMIC DNA]</scope>
    <source>
        <strain evidence="2">DSM 45634</strain>
    </source>
</reference>
<dbReference type="AlphaFoldDB" id="A0A0G3HBG9"/>
<dbReference type="KEGG" id="cut:CUTER_00065"/>
<evidence type="ECO:0000313" key="1">
    <source>
        <dbReference type="EMBL" id="AKK10045.1"/>
    </source>
</evidence>
<dbReference type="PATRIC" id="fig|1072256.5.peg.12"/>
<dbReference type="STRING" id="1072256.CUTER_00065"/>